<feature type="coiled-coil region" evidence="5">
    <location>
        <begin position="1216"/>
        <end position="1250"/>
    </location>
</feature>
<dbReference type="eggNOG" id="KOG1835">
    <property type="taxonomic scope" value="Eukaryota"/>
</dbReference>
<dbReference type="GeneID" id="6751832"/>
<keyword evidence="3" id="KW-0813">Transport</keyword>
<dbReference type="STRING" id="10228.B3RT35"/>
<evidence type="ECO:0000256" key="3">
    <source>
        <dbReference type="ARBA" id="ARBA00022448"/>
    </source>
</evidence>
<evidence type="ECO:0000313" key="7">
    <source>
        <dbReference type="Proteomes" id="UP000009022"/>
    </source>
</evidence>
<comment type="subcellular location">
    <subcellularLocation>
        <location evidence="1">Nucleus</location>
    </subcellularLocation>
</comment>
<keyword evidence="7" id="KW-1185">Reference proteome</keyword>
<sequence length="1593" mass="181662">VWGPSKEIWHIVESTLTLDKLPDYHEFETVLKKYKPQLLSLFSSTVNRKNIKEHGATSGIQVYGEPVPRIFSQSFIEEALNLSDILDLNEYASMELLLASEHQKPRFPGLQRLPLAIILYYDGCRCLSYSLRSLIQWRFDGSNDSDLGEEFIQLVAKYTNDLMDEGITAKIMDSLKTLNIDNIITKILTDQSTQTIKYRLQLIGILEEYTISLAECLFIWSFYKPLSKNDSLKMIEYVRNYKPRTTDDTLNAVDVFMLATTLNCIDFEAFGTGENENIPSDTSHPLVNDATFLPEMHALLSASASWEDEGLRGVILMAWSLVLRVCSQQTTINLDNPEILEDDEVIMEYAVRIGALRFLRHKVIKSKAFYNEEFLVRRIHSLITGIIILMPLKIKEFRNGADESARIQQATIQEGNREPTDLRTEFSDFLYLIGELYKTDPLNLQLNLEYWCQTDIGTTYGATSMGVSYRGRPSYRQVNLFKFVRLAGDLLPAFLYVPYVEMLMGLATGPQAAYFCYLLLKSNSSGHGGGASVSWDHVFYSFKSYYVSLNESVSRSVSSQSQQIHQITPEELAGLEAILRLMQRIIGQDETARMALYENQHYMPMPVLFGLLSCVVPFTLKAEILLTLAGFAKSQEIAPSVWQYLESSQIIRTNSNENRKTGIEAELVEIESKHETYPETRAFITLLDNLTDAYYPSTFTISAREPGFQPYLNFLLEDVFLKFSTRQYRDASEKWQVASLVLKLFEKFMRNYEPAPEFFLENQSDSTVTQTGPVVKPPGHELFLRMLQPTPMLKLVLSVTYTAGTGLDELASSTSGRNYLEEAALYALRLMELSLHLEKQLFRILRAYDISLVVTPLSALLLDVNPHTRSTDHLLYIARFLTHGNTNPNLALSAVNILYHMCRSSMLQSDIITVLTNTPEIALEIMKGFVEHLETLYNEPNFLQDLDQEYIEKDTTQTHTAVSESILELLLYCLDLPAPSLAHFLLGYDVRKSVSKTILQDPGILGTPHTCLHAILTILQRNLDNGFREPPQIVEQCYHVIYKLCSSTETCNATIRYLRNNHEFFTKHLYRMPFANDPFKVIVLLQQSWLLKCIALELQSTSLNRQRSDTQNLVELLVSSSNITEDDVGSISTALQSKTFISEFSCFDAGRTTHQKKIRLFCLLDCINVKQDMQADLQLEFFDPTALDQAVQSCQQVWRQNNAKICNINFFRRILQEEVNNILSKATIDKERLNNEIQALLKHVVLMNKRQCALYAKLQAFEAWQEVVEVIFGACPFDLFQPKMREDLLLRLLQEILDRCCRDGAMLEIQAPAAGVVLALMAQFRKLASFRMRDTPVGLESSINSKAGKYKKTVSLANGSIMTNILKGILDFILRSSGKQQRVRMNLYVALLHYLQISLEASKSSDSKRNGNDDMSVLYSYGDIIMDVICRDACDAPDIGMTLAFTVLDVIVSMDWQKRWIDYLDVKGYLRHFIEGVVRSDEILQTLTVSTPISMKPLYIYESKMALLARIASYERGAEAILRSGIIPMLTECKFYTTKPPEQTADDDEFFTPDAVDRHRQMLFPILEIILSIFSSLGSKHREAYSQVFQRHH</sequence>
<dbReference type="FunCoup" id="B3RT35">
    <property type="interactions" value="2284"/>
</dbReference>
<dbReference type="OrthoDB" id="2019644at2759"/>
<protein>
    <recommendedName>
        <fullName evidence="8">Nuclear pore complex protein Nup205</fullName>
    </recommendedName>
</protein>
<evidence type="ECO:0000313" key="6">
    <source>
        <dbReference type="EMBL" id="EDV27160.1"/>
    </source>
</evidence>
<dbReference type="GO" id="GO:0006999">
    <property type="term" value="P:nuclear pore organization"/>
    <property type="evidence" value="ECO:0000318"/>
    <property type="project" value="GO_Central"/>
</dbReference>
<dbReference type="RefSeq" id="XP_002111156.1">
    <property type="nucleotide sequence ID" value="XM_002111120.1"/>
</dbReference>
<dbReference type="PANTHER" id="PTHR31344">
    <property type="entry name" value="NUCLEAR PORE COMPLEX PROTEIN NUP205"/>
    <property type="match status" value="1"/>
</dbReference>
<dbReference type="PANTHER" id="PTHR31344:SF0">
    <property type="entry name" value="NUCLEAR PORE COMPLEX PROTEIN NUP205"/>
    <property type="match status" value="1"/>
</dbReference>
<dbReference type="GO" id="GO:0044611">
    <property type="term" value="C:nuclear pore inner ring"/>
    <property type="evidence" value="ECO:0000318"/>
    <property type="project" value="GO_Central"/>
</dbReference>
<dbReference type="CTD" id="6751832"/>
<proteinExistence type="inferred from homology"/>
<dbReference type="KEGG" id="tad:TRIADDRAFT_22433"/>
<dbReference type="Pfam" id="PF11894">
    <property type="entry name" value="Nup192"/>
    <property type="match status" value="1"/>
</dbReference>
<dbReference type="EMBL" id="DS985243">
    <property type="protein sequence ID" value="EDV27160.1"/>
    <property type="molecule type" value="Genomic_DNA"/>
</dbReference>
<keyword evidence="5" id="KW-0175">Coiled coil</keyword>
<dbReference type="InterPro" id="IPR021827">
    <property type="entry name" value="Nup186/Nup192/Nup205"/>
</dbReference>
<organism evidence="6 7">
    <name type="scientific">Trichoplax adhaerens</name>
    <name type="common">Trichoplax reptans</name>
    <dbReference type="NCBI Taxonomy" id="10228"/>
    <lineage>
        <taxon>Eukaryota</taxon>
        <taxon>Metazoa</taxon>
        <taxon>Placozoa</taxon>
        <taxon>Uniplacotomia</taxon>
        <taxon>Trichoplacea</taxon>
        <taxon>Trichoplacidae</taxon>
        <taxon>Trichoplax</taxon>
    </lineage>
</organism>
<dbReference type="InParanoid" id="B3RT35"/>
<evidence type="ECO:0000256" key="2">
    <source>
        <dbReference type="ARBA" id="ARBA00005892"/>
    </source>
</evidence>
<evidence type="ECO:0000256" key="5">
    <source>
        <dbReference type="SAM" id="Coils"/>
    </source>
</evidence>
<dbReference type="GO" id="GO:0017056">
    <property type="term" value="F:structural constituent of nuclear pore"/>
    <property type="evidence" value="ECO:0000318"/>
    <property type="project" value="GO_Central"/>
</dbReference>
<accession>B3RT35</accession>
<evidence type="ECO:0008006" key="8">
    <source>
        <dbReference type="Google" id="ProtNLM"/>
    </source>
</evidence>
<dbReference type="Proteomes" id="UP000009022">
    <property type="component" value="Unassembled WGS sequence"/>
</dbReference>
<comment type="similarity">
    <text evidence="2">Belongs to the NUP186/NUP192/NUP205 family.</text>
</comment>
<feature type="non-terminal residue" evidence="6">
    <location>
        <position position="1"/>
    </location>
</feature>
<keyword evidence="4" id="KW-0539">Nucleus</keyword>
<dbReference type="OMA" id="WSQMFAE"/>
<name>B3RT35_TRIAD</name>
<dbReference type="HOGENOM" id="CLU_001929_0_0_1"/>
<reference evidence="6 7" key="1">
    <citation type="journal article" date="2008" name="Nature">
        <title>The Trichoplax genome and the nature of placozoans.</title>
        <authorList>
            <person name="Srivastava M."/>
            <person name="Begovic E."/>
            <person name="Chapman J."/>
            <person name="Putnam N.H."/>
            <person name="Hellsten U."/>
            <person name="Kawashima T."/>
            <person name="Kuo A."/>
            <person name="Mitros T."/>
            <person name="Salamov A."/>
            <person name="Carpenter M.L."/>
            <person name="Signorovitch A.Y."/>
            <person name="Moreno M.A."/>
            <person name="Kamm K."/>
            <person name="Grimwood J."/>
            <person name="Schmutz J."/>
            <person name="Shapiro H."/>
            <person name="Grigoriev I.V."/>
            <person name="Buss L.W."/>
            <person name="Schierwater B."/>
            <person name="Dellaporta S.L."/>
            <person name="Rokhsar D.S."/>
        </authorList>
    </citation>
    <scope>NUCLEOTIDE SEQUENCE [LARGE SCALE GENOMIC DNA]</scope>
    <source>
        <strain evidence="6 7">Grell-BS-1999</strain>
    </source>
</reference>
<evidence type="ECO:0000256" key="1">
    <source>
        <dbReference type="ARBA" id="ARBA00004123"/>
    </source>
</evidence>
<gene>
    <name evidence="6" type="ORF">TRIADDRAFT_22433</name>
</gene>
<dbReference type="PhylomeDB" id="B3RT35"/>
<evidence type="ECO:0000256" key="4">
    <source>
        <dbReference type="ARBA" id="ARBA00023242"/>
    </source>
</evidence>